<sequence length="91" mass="10276">MKPSVNRGYNLSGPRSRLWLSFRLFLISWPVSTSPLSFTIPTSKQCRSSYIFRGGSNVIDFEIFEEERCAGTGKGRKLIMILGRRRSVCAG</sequence>
<gene>
    <name evidence="1" type="ORF">Zmor_019442</name>
</gene>
<accession>A0AA38M8S2</accession>
<protein>
    <submittedName>
        <fullName evidence="1">Uncharacterized protein</fullName>
    </submittedName>
</protein>
<dbReference type="AlphaFoldDB" id="A0AA38M8S2"/>
<proteinExistence type="predicted"/>
<evidence type="ECO:0000313" key="2">
    <source>
        <dbReference type="Proteomes" id="UP001168821"/>
    </source>
</evidence>
<evidence type="ECO:0000313" key="1">
    <source>
        <dbReference type="EMBL" id="KAJ3647571.1"/>
    </source>
</evidence>
<keyword evidence="2" id="KW-1185">Reference proteome</keyword>
<dbReference type="EMBL" id="JALNTZ010000006">
    <property type="protein sequence ID" value="KAJ3647571.1"/>
    <property type="molecule type" value="Genomic_DNA"/>
</dbReference>
<organism evidence="1 2">
    <name type="scientific">Zophobas morio</name>
    <dbReference type="NCBI Taxonomy" id="2755281"/>
    <lineage>
        <taxon>Eukaryota</taxon>
        <taxon>Metazoa</taxon>
        <taxon>Ecdysozoa</taxon>
        <taxon>Arthropoda</taxon>
        <taxon>Hexapoda</taxon>
        <taxon>Insecta</taxon>
        <taxon>Pterygota</taxon>
        <taxon>Neoptera</taxon>
        <taxon>Endopterygota</taxon>
        <taxon>Coleoptera</taxon>
        <taxon>Polyphaga</taxon>
        <taxon>Cucujiformia</taxon>
        <taxon>Tenebrionidae</taxon>
        <taxon>Zophobas</taxon>
    </lineage>
</organism>
<comment type="caution">
    <text evidence="1">The sequence shown here is derived from an EMBL/GenBank/DDBJ whole genome shotgun (WGS) entry which is preliminary data.</text>
</comment>
<reference evidence="1" key="1">
    <citation type="journal article" date="2023" name="G3 (Bethesda)">
        <title>Whole genome assemblies of Zophobas morio and Tenebrio molitor.</title>
        <authorList>
            <person name="Kaur S."/>
            <person name="Stinson S.A."/>
            <person name="diCenzo G.C."/>
        </authorList>
    </citation>
    <scope>NUCLEOTIDE SEQUENCE</scope>
    <source>
        <strain evidence="1">QUZm001</strain>
    </source>
</reference>
<dbReference type="Proteomes" id="UP001168821">
    <property type="component" value="Unassembled WGS sequence"/>
</dbReference>
<name>A0AA38M8S2_9CUCU</name>